<feature type="region of interest" description="Disordered" evidence="1">
    <location>
        <begin position="106"/>
        <end position="146"/>
    </location>
</feature>
<dbReference type="RefSeq" id="WP_406858302.1">
    <property type="nucleotide sequence ID" value="NZ_CP157484.1"/>
</dbReference>
<protein>
    <submittedName>
        <fullName evidence="3">Type VI secretion system-associated FHA domain protein TagH</fullName>
    </submittedName>
</protein>
<dbReference type="InterPro" id="IPR008984">
    <property type="entry name" value="SMAD_FHA_dom_sf"/>
</dbReference>
<dbReference type="Pfam" id="PF20232">
    <property type="entry name" value="T6SS_FHA_C"/>
    <property type="match status" value="1"/>
</dbReference>
<dbReference type="InterPro" id="IPR046883">
    <property type="entry name" value="T6SS_FHA_C"/>
</dbReference>
<feature type="domain" description="FHA" evidence="2">
    <location>
        <begin position="29"/>
        <end position="79"/>
    </location>
</feature>
<dbReference type="AlphaFoldDB" id="A0AAU7JMH2"/>
<dbReference type="EMBL" id="CP157484">
    <property type="protein sequence ID" value="XBO41448.1"/>
    <property type="molecule type" value="Genomic_DNA"/>
</dbReference>
<dbReference type="PANTHER" id="PTHR23308">
    <property type="entry name" value="NUCLEAR INHIBITOR OF PROTEIN PHOSPHATASE-1"/>
    <property type="match status" value="1"/>
</dbReference>
<feature type="compositionally biased region" description="Low complexity" evidence="1">
    <location>
        <begin position="216"/>
        <end position="227"/>
    </location>
</feature>
<evidence type="ECO:0000313" key="3">
    <source>
        <dbReference type="EMBL" id="XBO41448.1"/>
    </source>
</evidence>
<dbReference type="InterPro" id="IPR017735">
    <property type="entry name" value="T6SS_FHA"/>
</dbReference>
<evidence type="ECO:0000259" key="2">
    <source>
        <dbReference type="PROSITE" id="PS50006"/>
    </source>
</evidence>
<dbReference type="SUPFAM" id="SSF49879">
    <property type="entry name" value="SMAD/FHA domain"/>
    <property type="match status" value="1"/>
</dbReference>
<dbReference type="InterPro" id="IPR000253">
    <property type="entry name" value="FHA_dom"/>
</dbReference>
<dbReference type="InterPro" id="IPR050923">
    <property type="entry name" value="Cell_Proc_Reg/RNA_Proc"/>
</dbReference>
<reference evidence="3" key="1">
    <citation type="submission" date="2024-05" db="EMBL/GenBank/DDBJ databases">
        <authorList>
            <person name="Kim S."/>
            <person name="Heo J."/>
            <person name="Choi H."/>
            <person name="Choi Y."/>
            <person name="Kwon S.-W."/>
            <person name="Kim Y."/>
        </authorList>
    </citation>
    <scope>NUCLEOTIDE SEQUENCE</scope>
    <source>
        <strain evidence="3">KACC 23698</strain>
    </source>
</reference>
<accession>A0AAU7JMH2</accession>
<feature type="compositionally biased region" description="Basic and acidic residues" evidence="1">
    <location>
        <begin position="174"/>
        <end position="185"/>
    </location>
</feature>
<dbReference type="SMART" id="SM00240">
    <property type="entry name" value="FHA"/>
    <property type="match status" value="1"/>
</dbReference>
<evidence type="ECO:0000256" key="1">
    <source>
        <dbReference type="SAM" id="MobiDB-lite"/>
    </source>
</evidence>
<name>A0AAU7JMH2_9HYPH</name>
<organism evidence="3">
    <name type="scientific">Alsobacter sp. KACC 23698</name>
    <dbReference type="NCBI Taxonomy" id="3149229"/>
    <lineage>
        <taxon>Bacteria</taxon>
        <taxon>Pseudomonadati</taxon>
        <taxon>Pseudomonadota</taxon>
        <taxon>Alphaproteobacteria</taxon>
        <taxon>Hyphomicrobiales</taxon>
        <taxon>Alsobacteraceae</taxon>
        <taxon>Alsobacter</taxon>
    </lineage>
</organism>
<dbReference type="NCBIfam" id="TIGR03354">
    <property type="entry name" value="VI_FHA"/>
    <property type="match status" value="1"/>
</dbReference>
<gene>
    <name evidence="3" type="primary">tagH</name>
    <name evidence="3" type="ORF">ABEG18_12035</name>
</gene>
<feature type="region of interest" description="Disordered" evidence="1">
    <location>
        <begin position="173"/>
        <end position="250"/>
    </location>
</feature>
<feature type="compositionally biased region" description="Pro residues" evidence="1">
    <location>
        <begin position="204"/>
        <end position="215"/>
    </location>
</feature>
<dbReference type="CDD" id="cd00060">
    <property type="entry name" value="FHA"/>
    <property type="match status" value="1"/>
</dbReference>
<dbReference type="Pfam" id="PF00498">
    <property type="entry name" value="FHA"/>
    <property type="match status" value="1"/>
</dbReference>
<proteinExistence type="predicted"/>
<dbReference type="PROSITE" id="PS50006">
    <property type="entry name" value="FHA_DOMAIN"/>
    <property type="match status" value="1"/>
</dbReference>
<sequence>MALTLTIENFESLPDGGPLSIGVAGRRGIDIGRDPYLDWTLPDPSRTISGKHCEVRFQDGGYLLYDVSTNGTYLNGSQYRIQSPHRLRTGDSLAIGQYIIRVEVQEEQDAKPDAGRSAAPQPEDLWTMDGEVPSPMDPRELRGGRQARPVHSDFLEQAMGSPALYDVPDAGEGVARRAEAPDWSRTDPSLAWAPSVPRSSDPVEPAPVPPAPRRPTSPAAAVWDEAAAPPPEPAPAAAASPRPPAGETPAVSQDLAAAFTARFAQGAGLSPDKFADRDALLLAQLAGELIHDVVVDLMQLLGARNEAKRLSRSVNQTVIQPLDNNPLKFSPTPEDALNVMLGPPTKSYLDARRALAQGFADLKSHQLRTYSAMQAAVRALAADLDPDAIAASVPASGGLSEMIGSRKARLWDAYVTRWKAKTQQHEDGLVDVFMLEFADIYDRGPDSKG</sequence>
<dbReference type="Gene3D" id="2.60.200.20">
    <property type="match status" value="1"/>
</dbReference>